<dbReference type="STRING" id="29495.EA26_19050"/>
<comment type="similarity">
    <text evidence="1">Belongs to the carbon-nitrogen hydrolase superfamily. NIT1/NIT2 family.</text>
</comment>
<evidence type="ECO:0000313" key="4">
    <source>
        <dbReference type="EMBL" id="KGK09296.1"/>
    </source>
</evidence>
<evidence type="ECO:0000256" key="1">
    <source>
        <dbReference type="ARBA" id="ARBA00010613"/>
    </source>
</evidence>
<name>A0A099LPE6_9VIBR</name>
<dbReference type="PROSITE" id="PS50263">
    <property type="entry name" value="CN_HYDROLASE"/>
    <property type="match status" value="1"/>
</dbReference>
<dbReference type="Pfam" id="PF00795">
    <property type="entry name" value="CN_hydrolase"/>
    <property type="match status" value="1"/>
</dbReference>
<dbReference type="RefSeq" id="WP_039430573.1">
    <property type="nucleotide sequence ID" value="NZ_CP061845.1"/>
</dbReference>
<reference evidence="4 5" key="1">
    <citation type="submission" date="2014-04" db="EMBL/GenBank/DDBJ databases">
        <title>Genome sequencing of Vibrio navarrensis strains.</title>
        <authorList>
            <person name="Gladney L.M."/>
            <person name="Katz L.S."/>
            <person name="Marino-Ramirez L."/>
            <person name="Jordan I.K."/>
        </authorList>
    </citation>
    <scope>NUCLEOTIDE SEQUENCE [LARGE SCALE GENOMIC DNA]</scope>
    <source>
        <strain evidence="4 5">ATCC 51183</strain>
    </source>
</reference>
<accession>A0A099LPE6</accession>
<protein>
    <submittedName>
        <fullName evidence="4">Amidohydrolase</fullName>
    </submittedName>
</protein>
<evidence type="ECO:0000313" key="5">
    <source>
        <dbReference type="Proteomes" id="UP000029994"/>
    </source>
</evidence>
<proteinExistence type="inferred from homology"/>
<dbReference type="Proteomes" id="UP000029994">
    <property type="component" value="Unassembled WGS sequence"/>
</dbReference>
<dbReference type="InterPro" id="IPR001110">
    <property type="entry name" value="UPF0012_CS"/>
</dbReference>
<dbReference type="CDD" id="cd07572">
    <property type="entry name" value="nit"/>
    <property type="match status" value="1"/>
</dbReference>
<dbReference type="GeneID" id="43685177"/>
<sequence length="278" mass="30209">MERIAIIQMTSSAEPAANLAAIQRGCEQAAKQGAKLVVTPENALLFADKQAYHQHAEVLGEGPLQRALAQLAKRQQITLVVGSMPIRSATGVTTTSLVFGPDGERLGHYSKLHMFDVDVADGHGSYRESDSFQPGNEICVVETTVGKLGLSICYDLRFPALYQALREQGAQIILVPAAFTAVTGEAHWEVLLRARAIETQTWVIAAGQGGQHSAKRETWGHSMVIDPWGSLVAQLPQQGDLLVAEIDLAYSEKIRQNMPVAQHGRFTHLLNKKAEPSL</sequence>
<dbReference type="EMBL" id="JMCG01000002">
    <property type="protein sequence ID" value="KGK09296.1"/>
    <property type="molecule type" value="Genomic_DNA"/>
</dbReference>
<keyword evidence="2 4" id="KW-0378">Hydrolase</keyword>
<dbReference type="SUPFAM" id="SSF56317">
    <property type="entry name" value="Carbon-nitrogen hydrolase"/>
    <property type="match status" value="1"/>
</dbReference>
<dbReference type="AlphaFoldDB" id="A0A099LPE6"/>
<gene>
    <name evidence="4" type="ORF">EA26_19050</name>
</gene>
<dbReference type="eggNOG" id="COG0388">
    <property type="taxonomic scope" value="Bacteria"/>
</dbReference>
<dbReference type="PANTHER" id="PTHR23088:SF27">
    <property type="entry name" value="DEAMINATED GLUTATHIONE AMIDASE"/>
    <property type="match status" value="1"/>
</dbReference>
<dbReference type="PANTHER" id="PTHR23088">
    <property type="entry name" value="NITRILASE-RELATED"/>
    <property type="match status" value="1"/>
</dbReference>
<feature type="domain" description="CN hydrolase" evidence="3">
    <location>
        <begin position="2"/>
        <end position="248"/>
    </location>
</feature>
<comment type="caution">
    <text evidence="4">The sequence shown here is derived from an EMBL/GenBank/DDBJ whole genome shotgun (WGS) entry which is preliminary data.</text>
</comment>
<dbReference type="Gene3D" id="3.60.110.10">
    <property type="entry name" value="Carbon-nitrogen hydrolase"/>
    <property type="match status" value="1"/>
</dbReference>
<organism evidence="4 5">
    <name type="scientific">Vibrio navarrensis</name>
    <dbReference type="NCBI Taxonomy" id="29495"/>
    <lineage>
        <taxon>Bacteria</taxon>
        <taxon>Pseudomonadati</taxon>
        <taxon>Pseudomonadota</taxon>
        <taxon>Gammaproteobacteria</taxon>
        <taxon>Vibrionales</taxon>
        <taxon>Vibrionaceae</taxon>
        <taxon>Vibrio</taxon>
    </lineage>
</organism>
<dbReference type="GO" id="GO:0016811">
    <property type="term" value="F:hydrolase activity, acting on carbon-nitrogen (but not peptide) bonds, in linear amides"/>
    <property type="evidence" value="ECO:0007669"/>
    <property type="project" value="InterPro"/>
</dbReference>
<dbReference type="InterPro" id="IPR036526">
    <property type="entry name" value="C-N_Hydrolase_sf"/>
</dbReference>
<evidence type="ECO:0000256" key="2">
    <source>
        <dbReference type="ARBA" id="ARBA00022801"/>
    </source>
</evidence>
<dbReference type="InterPro" id="IPR003010">
    <property type="entry name" value="C-N_Hydrolase"/>
</dbReference>
<keyword evidence="5" id="KW-1185">Reference proteome</keyword>
<dbReference type="PROSITE" id="PS01227">
    <property type="entry name" value="UPF0012"/>
    <property type="match status" value="1"/>
</dbReference>
<evidence type="ECO:0000259" key="3">
    <source>
        <dbReference type="PROSITE" id="PS50263"/>
    </source>
</evidence>
<dbReference type="InterPro" id="IPR045254">
    <property type="entry name" value="Nit1/2_C-N_Hydrolase"/>
</dbReference>